<dbReference type="InterPro" id="IPR036388">
    <property type="entry name" value="WH-like_DNA-bd_sf"/>
</dbReference>
<accession>A0AAU3I7L9</accession>
<proteinExistence type="predicted"/>
<sequence length="346" mass="38700">MSIIITAEVWQHAPVGKGDLLVLLRIADAAGDDHRMMWESVKTLAKRTRMSERGVYNCLRNLETRNIIEAVPKEQAPPEATLYASVVRRIRPVEEWLSEPVSAVVDMHNLQDPNTDKDPLQNMQGADLSSNPSNQLVVRDIEETSFLPPRHPARSRPGEAEEISPRPGAKGWGAVRAPRQGGRKKTRKQQAEEAAQAERELDPAYVVAQSLGEDDPGSGHAASLPASDDDLAPPVRQPREKRSRRPSEELAEFFEKRAEEVGHPVPGATNLGALSGNFGRWMREGADREAIRQMIITYWSTSWQRSENVPAWKDFLAARGLLTGRQAKAEKVNAIEKHRYDDTYWA</sequence>
<name>A0AAU3I7L9_9ACTN</name>
<gene>
    <name evidence="2" type="ORF">OG699_37650</name>
</gene>
<dbReference type="EMBL" id="CP109546">
    <property type="protein sequence ID" value="WTZ13190.1"/>
    <property type="molecule type" value="Genomic_DNA"/>
</dbReference>
<evidence type="ECO:0000313" key="2">
    <source>
        <dbReference type="EMBL" id="WTZ13190.1"/>
    </source>
</evidence>
<evidence type="ECO:0000256" key="1">
    <source>
        <dbReference type="SAM" id="MobiDB-lite"/>
    </source>
</evidence>
<feature type="compositionally biased region" description="Basic and acidic residues" evidence="1">
    <location>
        <begin position="237"/>
        <end position="249"/>
    </location>
</feature>
<feature type="compositionally biased region" description="Polar residues" evidence="1">
    <location>
        <begin position="121"/>
        <end position="136"/>
    </location>
</feature>
<feature type="region of interest" description="Disordered" evidence="1">
    <location>
        <begin position="110"/>
        <end position="249"/>
    </location>
</feature>
<dbReference type="AlphaFoldDB" id="A0AAU3I7L9"/>
<reference evidence="2" key="1">
    <citation type="submission" date="2022-10" db="EMBL/GenBank/DDBJ databases">
        <title>The complete genomes of actinobacterial strains from the NBC collection.</title>
        <authorList>
            <person name="Joergensen T.S."/>
            <person name="Alvarez Arevalo M."/>
            <person name="Sterndorff E.B."/>
            <person name="Faurdal D."/>
            <person name="Vuksanovic O."/>
            <person name="Mourched A.-S."/>
            <person name="Charusanti P."/>
            <person name="Shaw S."/>
            <person name="Blin K."/>
            <person name="Weber T."/>
        </authorList>
    </citation>
    <scope>NUCLEOTIDE SEQUENCE</scope>
    <source>
        <strain evidence="2">NBC_01393</strain>
    </source>
</reference>
<protein>
    <submittedName>
        <fullName evidence="2">Helix-turn-helix domain-containing protein</fullName>
    </submittedName>
</protein>
<dbReference type="Gene3D" id="1.10.10.10">
    <property type="entry name" value="Winged helix-like DNA-binding domain superfamily/Winged helix DNA-binding domain"/>
    <property type="match status" value="1"/>
</dbReference>
<organism evidence="2">
    <name type="scientific">Streptomyces sp. NBC_01393</name>
    <dbReference type="NCBI Taxonomy" id="2903851"/>
    <lineage>
        <taxon>Bacteria</taxon>
        <taxon>Bacillati</taxon>
        <taxon>Actinomycetota</taxon>
        <taxon>Actinomycetes</taxon>
        <taxon>Kitasatosporales</taxon>
        <taxon>Streptomycetaceae</taxon>
        <taxon>Streptomyces</taxon>
    </lineage>
</organism>